<evidence type="ECO:0000313" key="1">
    <source>
        <dbReference type="EMBL" id="KAH9834872.1"/>
    </source>
</evidence>
<keyword evidence="2" id="KW-1185">Reference proteome</keyword>
<dbReference type="Gene3D" id="3.80.10.10">
    <property type="entry name" value="Ribonuclease Inhibitor"/>
    <property type="match status" value="1"/>
</dbReference>
<name>A0ABQ8KC37_9APHY</name>
<reference evidence="1 2" key="1">
    <citation type="journal article" date="2021" name="Environ. Microbiol.">
        <title>Gene family expansions and transcriptome signatures uncover fungal adaptations to wood decay.</title>
        <authorList>
            <person name="Hage H."/>
            <person name="Miyauchi S."/>
            <person name="Viragh M."/>
            <person name="Drula E."/>
            <person name="Min B."/>
            <person name="Chaduli D."/>
            <person name="Navarro D."/>
            <person name="Favel A."/>
            <person name="Norest M."/>
            <person name="Lesage-Meessen L."/>
            <person name="Balint B."/>
            <person name="Merenyi Z."/>
            <person name="de Eugenio L."/>
            <person name="Morin E."/>
            <person name="Martinez A.T."/>
            <person name="Baldrian P."/>
            <person name="Stursova M."/>
            <person name="Martinez M.J."/>
            <person name="Novotny C."/>
            <person name="Magnuson J.K."/>
            <person name="Spatafora J.W."/>
            <person name="Maurice S."/>
            <person name="Pangilinan J."/>
            <person name="Andreopoulos W."/>
            <person name="LaButti K."/>
            <person name="Hundley H."/>
            <person name="Na H."/>
            <person name="Kuo A."/>
            <person name="Barry K."/>
            <person name="Lipzen A."/>
            <person name="Henrissat B."/>
            <person name="Riley R."/>
            <person name="Ahrendt S."/>
            <person name="Nagy L.G."/>
            <person name="Grigoriev I.V."/>
            <person name="Martin F."/>
            <person name="Rosso M.N."/>
        </authorList>
    </citation>
    <scope>NUCLEOTIDE SEQUENCE [LARGE SCALE GENOMIC DNA]</scope>
    <source>
        <strain evidence="1 2">CIRM-BRFM 1785</strain>
    </source>
</reference>
<sequence length="499" mass="56461">MKQVAVIRCLRIQEVLEMVMGDLRKSSRRDVARMARTCKTFYHVAVAVLWRDVTGLRPFMSTIPGHTWIKDGQQYEWIWKPTRLNGTDFDVRRLAFYVSHIKSFTWKFDSDITLSSAVRFLQGIPRSMVLLPACRTARVENDIKWFDMLLGSRLFVAPVLEELYSNARARHAEPVFRWLQQIFPRLKTLHMTGPSSSVTWPPPPLTGHTLAPLTTTRISAFDAHDPLTINALRVLSTMRTLEHISARLDLSSDSDPVAAPPGRPFRSLKSLRLFAHWINDLTLAVIKSISSTELQCLELTVKARAQSHLSEQFLLAHMTALSRAPFRNSLREFKLYLHHDEQVDLQWNIGSQILRPVLGRLDSLVSLQIFGDAIALDFEICRSIAEAFPHLEILALMDEGDDPYAGSLSPTLDTAARSAPLEGLAFFAKHYRALTSLRMPVRIESSVLPAWPAAQDVSATIKDGLILLRLEGDEEAVVYDSVRAYVDVLLPAYEGIFMY</sequence>
<organism evidence="1 2">
    <name type="scientific">Rhodofomes roseus</name>
    <dbReference type="NCBI Taxonomy" id="34475"/>
    <lineage>
        <taxon>Eukaryota</taxon>
        <taxon>Fungi</taxon>
        <taxon>Dikarya</taxon>
        <taxon>Basidiomycota</taxon>
        <taxon>Agaricomycotina</taxon>
        <taxon>Agaricomycetes</taxon>
        <taxon>Polyporales</taxon>
        <taxon>Rhodofomes</taxon>
    </lineage>
</organism>
<dbReference type="Proteomes" id="UP000814176">
    <property type="component" value="Unassembled WGS sequence"/>
</dbReference>
<protein>
    <recommendedName>
        <fullName evidence="3">F-box domain-containing protein</fullName>
    </recommendedName>
</protein>
<gene>
    <name evidence="1" type="ORF">C8Q71DRAFT_871720</name>
</gene>
<comment type="caution">
    <text evidence="1">The sequence shown here is derived from an EMBL/GenBank/DDBJ whole genome shotgun (WGS) entry which is preliminary data.</text>
</comment>
<accession>A0ABQ8KC37</accession>
<evidence type="ECO:0008006" key="3">
    <source>
        <dbReference type="Google" id="ProtNLM"/>
    </source>
</evidence>
<dbReference type="InterPro" id="IPR032675">
    <property type="entry name" value="LRR_dom_sf"/>
</dbReference>
<proteinExistence type="predicted"/>
<dbReference type="RefSeq" id="XP_047777358.1">
    <property type="nucleotide sequence ID" value="XM_047928340.1"/>
</dbReference>
<evidence type="ECO:0000313" key="2">
    <source>
        <dbReference type="Proteomes" id="UP000814176"/>
    </source>
</evidence>
<dbReference type="EMBL" id="JADCUA010000014">
    <property type="protein sequence ID" value="KAH9834872.1"/>
    <property type="molecule type" value="Genomic_DNA"/>
</dbReference>
<dbReference type="GeneID" id="72009072"/>